<reference evidence="3 4" key="1">
    <citation type="submission" date="2018-09" db="EMBL/GenBank/DDBJ databases">
        <title>YIM PH21274 draft genome.</title>
        <authorList>
            <person name="Miao C."/>
        </authorList>
    </citation>
    <scope>NUCLEOTIDE SEQUENCE [LARGE SCALE GENOMIC DNA]</scope>
    <source>
        <strain evidence="3 4">YIM PH 21724</strain>
    </source>
</reference>
<dbReference type="Gene3D" id="3.40.190.10">
    <property type="entry name" value="Periplasmic binding protein-like II"/>
    <property type="match status" value="1"/>
</dbReference>
<dbReference type="Proteomes" id="UP000266677">
    <property type="component" value="Unassembled WGS sequence"/>
</dbReference>
<organism evidence="3 4">
    <name type="scientific">Nocardia panacis</name>
    <dbReference type="NCBI Taxonomy" id="2340916"/>
    <lineage>
        <taxon>Bacteria</taxon>
        <taxon>Bacillati</taxon>
        <taxon>Actinomycetota</taxon>
        <taxon>Actinomycetes</taxon>
        <taxon>Mycobacteriales</taxon>
        <taxon>Nocardiaceae</taxon>
        <taxon>Nocardia</taxon>
    </lineage>
</organism>
<dbReference type="PROSITE" id="PS51257">
    <property type="entry name" value="PROKAR_LIPOPROTEIN"/>
    <property type="match status" value="1"/>
</dbReference>
<gene>
    <name evidence="3" type="ORF">D5S18_00960</name>
</gene>
<accession>A0A3A4K430</accession>
<proteinExistence type="inferred from homology"/>
<comment type="similarity">
    <text evidence="1">Belongs to the bacterial solute-binding protein 1 family.</text>
</comment>
<evidence type="ECO:0000256" key="2">
    <source>
        <dbReference type="ARBA" id="ARBA00022448"/>
    </source>
</evidence>
<evidence type="ECO:0000256" key="1">
    <source>
        <dbReference type="ARBA" id="ARBA00008520"/>
    </source>
</evidence>
<name>A0A3A4K430_9NOCA</name>
<evidence type="ECO:0000313" key="3">
    <source>
        <dbReference type="EMBL" id="RJO79874.1"/>
    </source>
</evidence>
<dbReference type="InterPro" id="IPR050490">
    <property type="entry name" value="Bact_solute-bd_prot1"/>
</dbReference>
<protein>
    <submittedName>
        <fullName evidence="3">Carbohydrate ABC transporter substrate-binding protein</fullName>
    </submittedName>
</protein>
<dbReference type="EMBL" id="QZFU01000006">
    <property type="protein sequence ID" value="RJO79874.1"/>
    <property type="molecule type" value="Genomic_DNA"/>
</dbReference>
<dbReference type="PANTHER" id="PTHR43649:SF29">
    <property type="entry name" value="OSMOPROTECTIVE COMPOUNDS-BINDING PROTEIN GGTB"/>
    <property type="match status" value="1"/>
</dbReference>
<dbReference type="AlphaFoldDB" id="A0A3A4K430"/>
<keyword evidence="4" id="KW-1185">Reference proteome</keyword>
<comment type="caution">
    <text evidence="3">The sequence shown here is derived from an EMBL/GenBank/DDBJ whole genome shotgun (WGS) entry which is preliminary data.</text>
</comment>
<dbReference type="PANTHER" id="PTHR43649">
    <property type="entry name" value="ARABINOSE-BINDING PROTEIN-RELATED"/>
    <property type="match status" value="1"/>
</dbReference>
<sequence length="452" mass="49760">MDYRTNIFGGAVVARRAILRAGLALPLVSACGVLSGDERKVRIAVPWSGFELSAFRKVLRDREIEGAVELLPLGDDIGIALGARGRSAPDIVLLPEAGRVAELAEEGLRPLDESLWVDADGWRYAPEWQQLLWRNGRPYGVPFKAANKSLVWYDRYAFGKEPGDEPRSWTLSEWPQRMEEDFSGPDRPNLLALGAADGWVLANMFENVLFDVSLWENGTPWDYQDLAGPGGGVRWTRQWDRDAVRATLTVLGRIWGNKFAFPGGVAATLTRQYPDAVRDVFEHRRAAMVVAPDFAEPVVRRSLARAGRPADAVGVMRFPPAVPGGHRPLIAGGDVIVLTAGAKSAATQVVSALADPAAPLTWIRDNGGFLAPNRRTPIRSSELLRALEPTAWIDSWTEFDLADLVGTVGRRDGLWRILTEFLIAVGDGKVDRLREQTERAVAALARFERKTP</sequence>
<evidence type="ECO:0000313" key="4">
    <source>
        <dbReference type="Proteomes" id="UP000266677"/>
    </source>
</evidence>
<dbReference type="SUPFAM" id="SSF53850">
    <property type="entry name" value="Periplasmic binding protein-like II"/>
    <property type="match status" value="1"/>
</dbReference>
<keyword evidence="2" id="KW-0813">Transport</keyword>
<dbReference type="OrthoDB" id="8663148at2"/>